<dbReference type="GO" id="GO:0005634">
    <property type="term" value="C:nucleus"/>
    <property type="evidence" value="ECO:0007669"/>
    <property type="project" value="UniProtKB-SubCell"/>
</dbReference>
<feature type="non-terminal residue" evidence="6">
    <location>
        <position position="92"/>
    </location>
</feature>
<dbReference type="InParanoid" id="V4S454"/>
<feature type="region of interest" description="Disordered" evidence="4">
    <location>
        <begin position="1"/>
        <end position="92"/>
    </location>
</feature>
<feature type="domain" description="Homeobox" evidence="5">
    <location>
        <begin position="50"/>
        <end position="92"/>
    </location>
</feature>
<dbReference type="Pfam" id="PF00046">
    <property type="entry name" value="Homeodomain"/>
    <property type="match status" value="1"/>
</dbReference>
<dbReference type="Proteomes" id="UP000030687">
    <property type="component" value="Unassembled WGS sequence"/>
</dbReference>
<dbReference type="PANTHER" id="PTHR45654:SF107">
    <property type="entry name" value="HOMEOBOX-LEUCINE ZIPPER PROTEIN ANTHOCYANINLESS 2-LIKE ISOFORM X1"/>
    <property type="match status" value="1"/>
</dbReference>
<dbReference type="InterPro" id="IPR042160">
    <property type="entry name" value="HD-Zip_IV"/>
</dbReference>
<feature type="compositionally biased region" description="Basic and acidic residues" evidence="4">
    <location>
        <begin position="69"/>
        <end position="92"/>
    </location>
</feature>
<dbReference type="PANTHER" id="PTHR45654">
    <property type="entry name" value="HOMEOBOX-LEUCINE ZIPPER PROTEIN MERISTEM L1"/>
    <property type="match status" value="1"/>
</dbReference>
<name>V4S454_CITCL</name>
<dbReference type="CDD" id="cd00086">
    <property type="entry name" value="homeodomain"/>
    <property type="match status" value="1"/>
</dbReference>
<keyword evidence="7" id="KW-1185">Reference proteome</keyword>
<dbReference type="AlphaFoldDB" id="V4S454"/>
<keyword evidence="2 3" id="KW-0539">Nucleus</keyword>
<dbReference type="InterPro" id="IPR001356">
    <property type="entry name" value="HD"/>
</dbReference>
<feature type="compositionally biased region" description="Basic residues" evidence="4">
    <location>
        <begin position="52"/>
        <end position="61"/>
    </location>
</feature>
<dbReference type="PROSITE" id="PS50071">
    <property type="entry name" value="HOMEOBOX_2"/>
    <property type="match status" value="1"/>
</dbReference>
<evidence type="ECO:0000256" key="1">
    <source>
        <dbReference type="ARBA" id="ARBA00004123"/>
    </source>
</evidence>
<evidence type="ECO:0000256" key="2">
    <source>
        <dbReference type="PROSITE-ProRule" id="PRU00108"/>
    </source>
</evidence>
<dbReference type="STRING" id="85681.V4S454"/>
<dbReference type="OMA" id="RHGQYHK"/>
<feature type="compositionally biased region" description="Basic and acidic residues" evidence="4">
    <location>
        <begin position="20"/>
        <end position="30"/>
    </location>
</feature>
<keyword evidence="2 3" id="KW-0238">DNA-binding</keyword>
<dbReference type="Gene3D" id="1.10.10.60">
    <property type="entry name" value="Homeodomain-like"/>
    <property type="match status" value="1"/>
</dbReference>
<gene>
    <name evidence="6" type="ORF">CICLE_v100044532mg</name>
</gene>
<dbReference type="eggNOG" id="ENOG502QWUC">
    <property type="taxonomic scope" value="Eukaryota"/>
</dbReference>
<evidence type="ECO:0000259" key="5">
    <source>
        <dbReference type="PROSITE" id="PS50071"/>
    </source>
</evidence>
<dbReference type="InterPro" id="IPR009057">
    <property type="entry name" value="Homeodomain-like_sf"/>
</dbReference>
<keyword evidence="2 3" id="KW-0371">Homeobox</keyword>
<dbReference type="Gramene" id="ESR35117">
    <property type="protein sequence ID" value="ESR35117"/>
    <property type="gene ID" value="CICLE_v100044532mg"/>
</dbReference>
<dbReference type="SUPFAM" id="SSF46689">
    <property type="entry name" value="Homeodomain-like"/>
    <property type="match status" value="1"/>
</dbReference>
<protein>
    <recommendedName>
        <fullName evidence="5">Homeobox domain-containing protein</fullName>
    </recommendedName>
</protein>
<comment type="subcellular location">
    <subcellularLocation>
        <location evidence="1 2 3">Nucleus</location>
    </subcellularLocation>
</comment>
<evidence type="ECO:0000256" key="3">
    <source>
        <dbReference type="RuleBase" id="RU000682"/>
    </source>
</evidence>
<dbReference type="EMBL" id="KI537036">
    <property type="protein sequence ID" value="ESR35117.1"/>
    <property type="molecule type" value="Genomic_DNA"/>
</dbReference>
<sequence>MDAGEMGLIGEQFDPSVVGRIREEEFESRSGSDNVEGASGDDQEANEDGPPRKKKYHRHTPHQIQELESFFKECPHPDEKQRSELSRRLGLE</sequence>
<dbReference type="GO" id="GO:0003677">
    <property type="term" value="F:DNA binding"/>
    <property type="evidence" value="ECO:0007669"/>
    <property type="project" value="UniProtKB-UniRule"/>
</dbReference>
<dbReference type="KEGG" id="cic:CICLE_v100044532m"/>
<organism evidence="6 7">
    <name type="scientific">Citrus clementina</name>
    <name type="common">Clementine</name>
    <name type="synonym">Citrus deliciosa x Citrus sinensis</name>
    <dbReference type="NCBI Taxonomy" id="85681"/>
    <lineage>
        <taxon>Eukaryota</taxon>
        <taxon>Viridiplantae</taxon>
        <taxon>Streptophyta</taxon>
        <taxon>Embryophyta</taxon>
        <taxon>Tracheophyta</taxon>
        <taxon>Spermatophyta</taxon>
        <taxon>Magnoliopsida</taxon>
        <taxon>eudicotyledons</taxon>
        <taxon>Gunneridae</taxon>
        <taxon>Pentapetalae</taxon>
        <taxon>rosids</taxon>
        <taxon>malvids</taxon>
        <taxon>Sapindales</taxon>
        <taxon>Rutaceae</taxon>
        <taxon>Aurantioideae</taxon>
        <taxon>Citrus</taxon>
    </lineage>
</organism>
<evidence type="ECO:0000313" key="6">
    <source>
        <dbReference type="EMBL" id="ESR35117.1"/>
    </source>
</evidence>
<evidence type="ECO:0000256" key="4">
    <source>
        <dbReference type="SAM" id="MobiDB-lite"/>
    </source>
</evidence>
<evidence type="ECO:0000313" key="7">
    <source>
        <dbReference type="Proteomes" id="UP000030687"/>
    </source>
</evidence>
<reference evidence="6 7" key="1">
    <citation type="submission" date="2013-10" db="EMBL/GenBank/DDBJ databases">
        <authorList>
            <consortium name="International Citrus Genome Consortium"/>
            <person name="Jenkins J."/>
            <person name="Schmutz J."/>
            <person name="Prochnik S."/>
            <person name="Rokhsar D."/>
            <person name="Gmitter F."/>
            <person name="Ollitrault P."/>
            <person name="Machado M."/>
            <person name="Talon M."/>
            <person name="Wincker P."/>
            <person name="Jaillon O."/>
            <person name="Morgante M."/>
        </authorList>
    </citation>
    <scope>NUCLEOTIDE SEQUENCE</scope>
    <source>
        <strain evidence="7">cv. Clemenules</strain>
    </source>
</reference>
<accession>V4S454</accession>
<proteinExistence type="predicted"/>